<keyword evidence="9" id="KW-0472">Membrane</keyword>
<evidence type="ECO:0000256" key="1">
    <source>
        <dbReference type="ARBA" id="ARBA00004406"/>
    </source>
</evidence>
<feature type="region of interest" description="Disordered" evidence="12">
    <location>
        <begin position="310"/>
        <end position="342"/>
    </location>
</feature>
<dbReference type="Proteomes" id="UP001140217">
    <property type="component" value="Unassembled WGS sequence"/>
</dbReference>
<evidence type="ECO:0000256" key="11">
    <source>
        <dbReference type="ARBA" id="ARBA00024615"/>
    </source>
</evidence>
<keyword evidence="8" id="KW-0445">Lipid transport</keyword>
<reference evidence="13" key="1">
    <citation type="submission" date="2022-07" db="EMBL/GenBank/DDBJ databases">
        <title>Phylogenomic reconstructions and comparative analyses of Kickxellomycotina fungi.</title>
        <authorList>
            <person name="Reynolds N.K."/>
            <person name="Stajich J.E."/>
            <person name="Barry K."/>
            <person name="Grigoriev I.V."/>
            <person name="Crous P."/>
            <person name="Smith M.E."/>
        </authorList>
    </citation>
    <scope>NUCLEOTIDE SEQUENCE</scope>
    <source>
        <strain evidence="13">NBRC 105414</strain>
    </source>
</reference>
<feature type="compositionally biased region" description="Low complexity" evidence="12">
    <location>
        <begin position="1752"/>
        <end position="1765"/>
    </location>
</feature>
<feature type="compositionally biased region" description="Low complexity" evidence="12">
    <location>
        <begin position="1923"/>
        <end position="1942"/>
    </location>
</feature>
<feature type="region of interest" description="Disordered" evidence="12">
    <location>
        <begin position="209"/>
        <end position="263"/>
    </location>
</feature>
<feature type="region of interest" description="Disordered" evidence="12">
    <location>
        <begin position="403"/>
        <end position="451"/>
    </location>
</feature>
<feature type="region of interest" description="Disordered" evidence="12">
    <location>
        <begin position="1353"/>
        <end position="1379"/>
    </location>
</feature>
<dbReference type="GO" id="GO:0061908">
    <property type="term" value="C:phagophore"/>
    <property type="evidence" value="ECO:0007669"/>
    <property type="project" value="TreeGrafter"/>
</dbReference>
<evidence type="ECO:0000256" key="3">
    <source>
        <dbReference type="ARBA" id="ARBA00009714"/>
    </source>
</evidence>
<comment type="subcellular location">
    <subcellularLocation>
        <location evidence="1">Endoplasmic reticulum membrane</location>
        <topology evidence="1">Peripheral membrane protein</topology>
    </subcellularLocation>
    <subcellularLocation>
        <location evidence="2">Preautophagosomal structure membrane</location>
        <topology evidence="2">Peripheral membrane protein</topology>
    </subcellularLocation>
</comment>
<evidence type="ECO:0000256" key="9">
    <source>
        <dbReference type="ARBA" id="ARBA00023136"/>
    </source>
</evidence>
<evidence type="ECO:0000256" key="5">
    <source>
        <dbReference type="ARBA" id="ARBA00022448"/>
    </source>
</evidence>
<comment type="caution">
    <text evidence="13">The sequence shown here is derived from an EMBL/GenBank/DDBJ whole genome shotgun (WGS) entry which is preliminary data.</text>
</comment>
<evidence type="ECO:0000256" key="2">
    <source>
        <dbReference type="ARBA" id="ARBA00004623"/>
    </source>
</evidence>
<comment type="catalytic activity">
    <reaction evidence="11">
        <text>a 1,2-diacyl-sn-glycero-3-phosphoethanolamine(in) = a 1,2-diacyl-sn-glycero-3-phosphoethanolamine(out)</text>
        <dbReference type="Rhea" id="RHEA:38895"/>
        <dbReference type="ChEBI" id="CHEBI:64612"/>
    </reaction>
</comment>
<keyword evidence="5" id="KW-0813">Transport</keyword>
<organism evidence="13 14">
    <name type="scientific">Coemansia javaensis</name>
    <dbReference type="NCBI Taxonomy" id="2761396"/>
    <lineage>
        <taxon>Eukaryota</taxon>
        <taxon>Fungi</taxon>
        <taxon>Fungi incertae sedis</taxon>
        <taxon>Zoopagomycota</taxon>
        <taxon>Kickxellomycotina</taxon>
        <taxon>Kickxellomycetes</taxon>
        <taxon>Kickxellales</taxon>
        <taxon>Kickxellaceae</taxon>
        <taxon>Coemansia</taxon>
    </lineage>
</organism>
<feature type="region of interest" description="Disordered" evidence="12">
    <location>
        <begin position="1847"/>
        <end position="1866"/>
    </location>
</feature>
<feature type="compositionally biased region" description="Low complexity" evidence="12">
    <location>
        <begin position="213"/>
        <end position="226"/>
    </location>
</feature>
<sequence>MWPASWSFSLPSWAGYNSLQKRLVKFLLRRTVGQFLKTELDDENLDVQLSGGQLRLRNVELSEEAKRGGSQQAALNDAIAGLPVVVESGAIGAISVSVPWTQLWTGHCEVRIEELTVKSRLADGAAGDEGVDGSDAASASGDGGRGRVRAGWPGAAGSIAVTEGGASILTTSVFIADDFLRAEMLGRGGKDEVFISKDVERLVANAYEERAQRQQQKQRQQQQQQRPGSGHADGGRPLSPRAGASGSDDGHGGTDALPVPGEPGGAVQGLQVVSEMVDRIVSAVNIRVQRVVVECAVGARDQEAGRVQVSVDSVELLDDRPSGPSAPESRASPADGDQSPETEYRVVKFRTLHKRLEVRGLRVSVLGAEAEAAGHAVILSTFGAPIAAHARIHRRMPFSEVAPVPRAGAAGRRRRSEGDDSAYMGPMPGEFREARPAPAPLSPGVSPGTHYAAQARNNLGEDPAASGWDVSLDIGDIAGVLTSGQLARVMAVVRAAVPLVRGHMERRAVRDQYRERFGEGPAAPEPTPMTQLARWVGLACKHIYVAVVPQDPDALLDGWHDGSLAVLRLKLEQVKHLALYLKGLGAKWESTPAAGTASAPGEAAGSGFMETDFWAAMTREAAARAPGLRSARPIGGGGGGGGGGGSRCTVTVSASLDSFSLYDNCPERHPVVLPLVSIDRTLGRDSRPGKGPAAHDIWLHTPASSPVLTVNVAPIILVLNKALVDRLAVYQALVADAFASGAAGGGNGGGKALQELDAAAHGPSGAAGDHDVTRSIEQLMGNLRLEAEQQLPSNVAVCSPLIRTWITLPGTAGSGDARSTPGRGRGERPAPGHFCIDAVDAVITNVVNGTATSSQSADDVPEGHMRHPHIQELLESRKSVGGSGVRVECESLHVYVQTVEGGDAVEHIGSMHEPSRRPGHASEPASTPRPHVEITTVSPSGADSGEEEEEGAWHWPPAFDAFAAVNDNIRVRMAPESELTTTLEFERQAVASSRVVVSCHLPESDVSLSRTTYQRLNAVINDFQLWQSVQEEQKSSAGSSASSSDGGGGGGGGRYSLGISVLVDMPLMTARILDSDAAAQRAASASQRFRLDNTQLFLSNAIVERGRVYVSVETNQLRLSSFAGERETEAALSHTFATSEAPMITPQLSLFLLTSPTIAEESEIVLKTAWTTFDYTSGSECFRELEAFFSSSGTSGMVQPPPKPMRLSLNVLNSSFRWAPTGAPGLSSAVVSVDSLSVIVGINLSGPERDSEELHYYVEGLSVFGRSADAQPFSSVDVSSDAWISTGRFWKDHGFAALLHMDMVDLASKSREGEDGPLVDLRLYSEALVVDACADSVGTLPLLVQGLLRDIKGSAGPDETRTAPAARRSSGPRVLGQEPGDIFGDVEEDTFAMAPGPAGGYGSAGALAHLAGSRGASGSFTHEFESGRDDIEALFVDEYFAAQEPPDLGEEFEVVGGQALSLSLSPTSPAHPTYSRRAGLPIQQGAQRPPPLSARTSGASAASNRLSLGDDLTEDLALSDSVASSINLNDYAAIGSDSDMLSDAEGACARPEGSRGLRLQSRFAGDAADGRGSVILEPGFPPARAVHLPRARIIDMPGGPSSGPVHITIPGEADSAQFVGDGQDQRGPEDDGAEDFGIIDDYFRAPVPGDASSDEHDDGRAGDATGAMLTLAVDIARVEVRLHAGQDWFLPAEQPGLQSPTGDLGIIPSYMDMLDDGAGAAGSTRGRMAASLPESSVLYGMHSSPLGSPHKQQQQSRQTATLQRSAGPKIRLRATHVHSEIRQFPEASGTAFDLGLNVGALEILDELESSEWSKFLTRRRDGKTGLPATLHSLATARNRQLLTAGTSDSDRVTGVRMSRQRSGRWPEDSAEPMICIHIEAVRPYAALATEELRMDVEVSPLRCYIHQDALDFLAGFFEAAEQRAPAAPAGPGQQPQPQPQQRSADRPYFQIVRVAPINVIFDYKPRRMRAQPGAAAAHAGRGGGGGGGSAELLNFFPLEDAEMTLRMAKIRGVGGLAKLARELGRAWLPHLAQTQIPGVVAGVTPLRSLVNLGSGVADLVILPLEQYRRDGRLVQGIRRGAQSFAKTTALEAIQLGAKVAVNAQTLLEQAGDILNVDVAGGSGGEPGSAAHSHESALSPRDMFGASTWAGEQQQQQYAGDFGGSWPDHVSLDGRSSSGAMGGGAEAAAAAAAAAARRGVFGRSKYARQPENLSDGMRQAYASLRSNVGDAVQTILAIPVVVQEEAGDDAHDGAHDGAAGRSPVHGSVRAVVRAVPVAVLKPMIGATEAVSKTLLGLRNTIEPARRGQLKDKYKPARDPKGQSGGGQYR</sequence>
<dbReference type="GO" id="GO:0000422">
    <property type="term" value="P:autophagy of mitochondrion"/>
    <property type="evidence" value="ECO:0007669"/>
    <property type="project" value="TreeGrafter"/>
</dbReference>
<keyword evidence="7" id="KW-0072">Autophagy</keyword>
<feature type="region of interest" description="Disordered" evidence="12">
    <location>
        <begin position="124"/>
        <end position="149"/>
    </location>
</feature>
<feature type="region of interest" description="Disordered" evidence="12">
    <location>
        <begin position="1923"/>
        <end position="1945"/>
    </location>
</feature>
<evidence type="ECO:0000313" key="13">
    <source>
        <dbReference type="EMBL" id="KAJ2783630.1"/>
    </source>
</evidence>
<dbReference type="GO" id="GO:0032266">
    <property type="term" value="F:phosphatidylinositol-3-phosphate binding"/>
    <property type="evidence" value="ECO:0007669"/>
    <property type="project" value="TreeGrafter"/>
</dbReference>
<dbReference type="InterPro" id="IPR026849">
    <property type="entry name" value="ATG2"/>
</dbReference>
<feature type="region of interest" description="Disordered" evidence="12">
    <location>
        <begin position="909"/>
        <end position="952"/>
    </location>
</feature>
<dbReference type="GO" id="GO:0034045">
    <property type="term" value="C:phagophore assembly site membrane"/>
    <property type="evidence" value="ECO:0007669"/>
    <property type="project" value="UniProtKB-SubCell"/>
</dbReference>
<evidence type="ECO:0000313" key="14">
    <source>
        <dbReference type="Proteomes" id="UP001140217"/>
    </source>
</evidence>
<dbReference type="GO" id="GO:0061723">
    <property type="term" value="P:glycophagy"/>
    <property type="evidence" value="ECO:0007669"/>
    <property type="project" value="TreeGrafter"/>
</dbReference>
<dbReference type="GO" id="GO:0061709">
    <property type="term" value="P:reticulophagy"/>
    <property type="evidence" value="ECO:0007669"/>
    <property type="project" value="TreeGrafter"/>
</dbReference>
<comment type="catalytic activity">
    <reaction evidence="10">
        <text>a 1,2-diacyl-sn-glycero-3-phospho-L-serine(in) = a 1,2-diacyl-sn-glycero-3-phospho-L-serine(out)</text>
        <dbReference type="Rhea" id="RHEA:38663"/>
        <dbReference type="ChEBI" id="CHEBI:57262"/>
    </reaction>
</comment>
<evidence type="ECO:0000256" key="8">
    <source>
        <dbReference type="ARBA" id="ARBA00023055"/>
    </source>
</evidence>
<evidence type="ECO:0000256" key="6">
    <source>
        <dbReference type="ARBA" id="ARBA00022824"/>
    </source>
</evidence>
<keyword evidence="6" id="KW-0256">Endoplasmic reticulum</keyword>
<dbReference type="Pfam" id="PF13329">
    <property type="entry name" value="ATG2_CAD"/>
    <property type="match status" value="2"/>
</dbReference>
<evidence type="ECO:0000256" key="7">
    <source>
        <dbReference type="ARBA" id="ARBA00023006"/>
    </source>
</evidence>
<accession>A0A9W8HL14</accession>
<comment type="similarity">
    <text evidence="3">Belongs to the ATG2 family.</text>
</comment>
<name>A0A9W8HL14_9FUNG</name>
<keyword evidence="14" id="KW-1185">Reference proteome</keyword>
<feature type="region of interest" description="Disordered" evidence="12">
    <location>
        <begin position="2303"/>
        <end position="2328"/>
    </location>
</feature>
<protein>
    <recommendedName>
        <fullName evidence="4">Autophagy-related protein 2</fullName>
    </recommendedName>
</protein>
<dbReference type="GO" id="GO:0043495">
    <property type="term" value="F:protein-membrane adaptor activity"/>
    <property type="evidence" value="ECO:0007669"/>
    <property type="project" value="TreeGrafter"/>
</dbReference>
<dbReference type="GO" id="GO:0034727">
    <property type="term" value="P:piecemeal microautophagy of the nucleus"/>
    <property type="evidence" value="ECO:0007669"/>
    <property type="project" value="TreeGrafter"/>
</dbReference>
<gene>
    <name evidence="13" type="primary">ATG2</name>
    <name evidence="13" type="ORF">H4R18_001609</name>
</gene>
<dbReference type="GO" id="GO:0005789">
    <property type="term" value="C:endoplasmic reticulum membrane"/>
    <property type="evidence" value="ECO:0007669"/>
    <property type="project" value="UniProtKB-SubCell"/>
</dbReference>
<evidence type="ECO:0000256" key="12">
    <source>
        <dbReference type="SAM" id="MobiDB-lite"/>
    </source>
</evidence>
<proteinExistence type="inferred from homology"/>
<dbReference type="PANTHER" id="PTHR13190">
    <property type="entry name" value="AUTOPHAGY-RELATED 2, ISOFORM A"/>
    <property type="match status" value="1"/>
</dbReference>
<feature type="compositionally biased region" description="Basic and acidic residues" evidence="12">
    <location>
        <begin position="2303"/>
        <end position="2319"/>
    </location>
</feature>
<feature type="region of interest" description="Disordered" evidence="12">
    <location>
        <begin position="1738"/>
        <end position="1768"/>
    </location>
</feature>
<dbReference type="GO" id="GO:0000045">
    <property type="term" value="P:autophagosome assembly"/>
    <property type="evidence" value="ECO:0007669"/>
    <property type="project" value="TreeGrafter"/>
</dbReference>
<feature type="region of interest" description="Disordered" evidence="12">
    <location>
        <begin position="810"/>
        <end position="829"/>
    </location>
</feature>
<evidence type="ECO:0000256" key="4">
    <source>
        <dbReference type="ARBA" id="ARBA00018070"/>
    </source>
</evidence>
<dbReference type="PANTHER" id="PTHR13190:SF1">
    <property type="entry name" value="AUTOPHAGY-RELATED 2, ISOFORM A"/>
    <property type="match status" value="1"/>
</dbReference>
<evidence type="ECO:0000256" key="10">
    <source>
        <dbReference type="ARBA" id="ARBA00024479"/>
    </source>
</evidence>
<dbReference type="OrthoDB" id="18982at2759"/>
<feature type="region of interest" description="Disordered" evidence="12">
    <location>
        <begin position="1464"/>
        <end position="1501"/>
    </location>
</feature>
<dbReference type="EMBL" id="JANBUL010000043">
    <property type="protein sequence ID" value="KAJ2783630.1"/>
    <property type="molecule type" value="Genomic_DNA"/>
</dbReference>
<dbReference type="GO" id="GO:0006869">
    <property type="term" value="P:lipid transport"/>
    <property type="evidence" value="ECO:0007669"/>
    <property type="project" value="UniProtKB-KW"/>
</dbReference>